<dbReference type="AlphaFoldDB" id="A0A9P6HEP9"/>
<dbReference type="CDD" id="cd07597">
    <property type="entry name" value="BAR_SNX8"/>
    <property type="match status" value="1"/>
</dbReference>
<comment type="subcellular location">
    <subcellularLocation>
        <location evidence="3">Cytoplasm</location>
    </subcellularLocation>
    <subcellularLocation>
        <location evidence="2">Membrane</location>
        <topology evidence="2">Peripheral membrane protein</topology>
        <orientation evidence="2">Cytoplasmic side</orientation>
    </subcellularLocation>
</comment>
<evidence type="ECO:0000256" key="9">
    <source>
        <dbReference type="ARBA" id="ARBA00023136"/>
    </source>
</evidence>
<organism evidence="13 14">
    <name type="scientific">Thelephora terrestris</name>
    <dbReference type="NCBI Taxonomy" id="56493"/>
    <lineage>
        <taxon>Eukaryota</taxon>
        <taxon>Fungi</taxon>
        <taxon>Dikarya</taxon>
        <taxon>Basidiomycota</taxon>
        <taxon>Agaricomycotina</taxon>
        <taxon>Agaricomycetes</taxon>
        <taxon>Thelephorales</taxon>
        <taxon>Thelephoraceae</taxon>
        <taxon>Thelephora</taxon>
    </lineage>
</organism>
<evidence type="ECO:0000259" key="12">
    <source>
        <dbReference type="PROSITE" id="PS50195"/>
    </source>
</evidence>
<evidence type="ECO:0000256" key="6">
    <source>
        <dbReference type="ARBA" id="ARBA00022448"/>
    </source>
</evidence>
<feature type="coiled-coil region" evidence="10">
    <location>
        <begin position="547"/>
        <end position="574"/>
    </location>
</feature>
<dbReference type="GO" id="GO:0032266">
    <property type="term" value="F:phosphatidylinositol-3-phosphate binding"/>
    <property type="evidence" value="ECO:0007669"/>
    <property type="project" value="TreeGrafter"/>
</dbReference>
<evidence type="ECO:0000256" key="7">
    <source>
        <dbReference type="ARBA" id="ARBA00022490"/>
    </source>
</evidence>
<sequence>MFNAPRPARPFGSGSTNLNGFGGSFVDENPLASSVYDDGLDPWSAAPSPSPPPAPAAQNPNGQSLFKAVISDALVPPIYHKAFAAVDPTGSGDTTVNALSRVLQTSLLPAATVDKIISLVSIKPRVSQLEFFVALALVALAQAGKDVSIEQVAALASQNTLPEPSLHLDSLPSSTTNVAALQLSRQNPTREIPNRAASYNTENPWNGVVPGVTAPPQTPYSGSPSVVAGSGLPDGWWKNQAKVQVNLLGLQGFILNRYTVYEVVSDRGTSVSRRYSEFAFLWDCLVRRYPFRLLPALPPKRIGPDEHFIEQRRRGLCRFLDYVINHPIIRDDGILAAFLTESSFEQWRKHTPVTLEEESAGKRIDRVEEMAIPSDLDDKLQTVRVKLPQLIEQWQKICILAERITKRREAAAVRGPQLLRRVYLPTHFPTTSSSTPDASSILSGFSFASSIPSSDSILSSDDQADLSRLTSGFRVLNEVNQPMCWRGDECELANGLRQGIETVARHLQTQADLVDQRAHGLQHETLEALKSQRDLYIAMRDLFFRQMRLSIDQVERLKKRVEHVQAKLNSVKDAQKDGWGIEAEKLVQSIETDQASITAQLNRRVYIRACMWHELRVVLHNREHTLLAVAIQAFARDECAFARAVANNWESLEAAVEGMSVA</sequence>
<dbReference type="Gene3D" id="1.20.1270.60">
    <property type="entry name" value="Arfaptin homology (AH) domain/BAR domain"/>
    <property type="match status" value="1"/>
</dbReference>
<dbReference type="InterPro" id="IPR028662">
    <property type="entry name" value="SNX8/Mvp1"/>
</dbReference>
<dbReference type="SUPFAM" id="SSF64268">
    <property type="entry name" value="PX domain"/>
    <property type="match status" value="1"/>
</dbReference>
<comment type="function">
    <text evidence="1">Required for vacuolar protein sorting.</text>
</comment>
<feature type="region of interest" description="Disordered" evidence="11">
    <location>
        <begin position="37"/>
        <end position="61"/>
    </location>
</feature>
<dbReference type="GO" id="GO:0042147">
    <property type="term" value="P:retrograde transport, endosome to Golgi"/>
    <property type="evidence" value="ECO:0007669"/>
    <property type="project" value="InterPro"/>
</dbReference>
<keyword evidence="8" id="KW-0653">Protein transport</keyword>
<evidence type="ECO:0000256" key="11">
    <source>
        <dbReference type="SAM" id="MobiDB-lite"/>
    </source>
</evidence>
<evidence type="ECO:0000313" key="14">
    <source>
        <dbReference type="Proteomes" id="UP000736335"/>
    </source>
</evidence>
<dbReference type="OrthoDB" id="10064318at2759"/>
<evidence type="ECO:0000256" key="8">
    <source>
        <dbReference type="ARBA" id="ARBA00022927"/>
    </source>
</evidence>
<dbReference type="GO" id="GO:0005829">
    <property type="term" value="C:cytosol"/>
    <property type="evidence" value="ECO:0007669"/>
    <property type="project" value="GOC"/>
</dbReference>
<dbReference type="PANTHER" id="PTHR47554">
    <property type="entry name" value="SORTING NEXIN MVP1"/>
    <property type="match status" value="1"/>
</dbReference>
<evidence type="ECO:0000256" key="2">
    <source>
        <dbReference type="ARBA" id="ARBA00004287"/>
    </source>
</evidence>
<protein>
    <recommendedName>
        <fullName evidence="5">Sorting nexin MVP1</fullName>
    </recommendedName>
</protein>
<keyword evidence="6" id="KW-0813">Transport</keyword>
<dbReference type="Pfam" id="PF00787">
    <property type="entry name" value="PX"/>
    <property type="match status" value="1"/>
</dbReference>
<dbReference type="Gene3D" id="3.30.1520.10">
    <property type="entry name" value="Phox-like domain"/>
    <property type="match status" value="1"/>
</dbReference>
<dbReference type="SMART" id="SM00312">
    <property type="entry name" value="PX"/>
    <property type="match status" value="1"/>
</dbReference>
<evidence type="ECO:0000256" key="3">
    <source>
        <dbReference type="ARBA" id="ARBA00004496"/>
    </source>
</evidence>
<keyword evidence="7" id="KW-0963">Cytoplasm</keyword>
<evidence type="ECO:0000256" key="5">
    <source>
        <dbReference type="ARBA" id="ARBA00014268"/>
    </source>
</evidence>
<name>A0A9P6HEP9_9AGAM</name>
<feature type="domain" description="PX" evidence="12">
    <location>
        <begin position="239"/>
        <end position="345"/>
    </location>
</feature>
<dbReference type="PROSITE" id="PS50195">
    <property type="entry name" value="PX"/>
    <property type="match status" value="1"/>
</dbReference>
<dbReference type="EMBL" id="WIUZ02000007">
    <property type="protein sequence ID" value="KAF9785179.1"/>
    <property type="molecule type" value="Genomic_DNA"/>
</dbReference>
<proteinExistence type="inferred from homology"/>
<evidence type="ECO:0000256" key="10">
    <source>
        <dbReference type="SAM" id="Coils"/>
    </source>
</evidence>
<dbReference type="InterPro" id="IPR036871">
    <property type="entry name" value="PX_dom_sf"/>
</dbReference>
<gene>
    <name evidence="13" type="ORF">BJ322DRAFT_1100085</name>
</gene>
<dbReference type="GO" id="GO:0005768">
    <property type="term" value="C:endosome"/>
    <property type="evidence" value="ECO:0007669"/>
    <property type="project" value="TreeGrafter"/>
</dbReference>
<evidence type="ECO:0000256" key="4">
    <source>
        <dbReference type="ARBA" id="ARBA00010883"/>
    </source>
</evidence>
<comment type="caution">
    <text evidence="13">The sequence shown here is derived from an EMBL/GenBank/DDBJ whole genome shotgun (WGS) entry which is preliminary data.</text>
</comment>
<dbReference type="Pfam" id="PF19566">
    <property type="entry name" value="Snx8_BAR_dom"/>
    <property type="match status" value="1"/>
</dbReference>
<dbReference type="InterPro" id="IPR045734">
    <property type="entry name" value="Snx8_BAR_dom"/>
</dbReference>
<dbReference type="InterPro" id="IPR027267">
    <property type="entry name" value="AH/BAR_dom_sf"/>
</dbReference>
<dbReference type="Gene3D" id="1.10.238.10">
    <property type="entry name" value="EF-hand"/>
    <property type="match status" value="1"/>
</dbReference>
<dbReference type="GO" id="GO:0006623">
    <property type="term" value="P:protein targeting to vacuole"/>
    <property type="evidence" value="ECO:0007669"/>
    <property type="project" value="TreeGrafter"/>
</dbReference>
<dbReference type="GO" id="GO:0016020">
    <property type="term" value="C:membrane"/>
    <property type="evidence" value="ECO:0007669"/>
    <property type="project" value="UniProtKB-SubCell"/>
</dbReference>
<dbReference type="InterPro" id="IPR001683">
    <property type="entry name" value="PX_dom"/>
</dbReference>
<comment type="similarity">
    <text evidence="4">Belongs to the sorting nexin family.</text>
</comment>
<evidence type="ECO:0000313" key="13">
    <source>
        <dbReference type="EMBL" id="KAF9785179.1"/>
    </source>
</evidence>
<reference evidence="13" key="1">
    <citation type="journal article" date="2020" name="Nat. Commun.">
        <title>Large-scale genome sequencing of mycorrhizal fungi provides insights into the early evolution of symbiotic traits.</title>
        <authorList>
            <person name="Miyauchi S."/>
            <person name="Kiss E."/>
            <person name="Kuo A."/>
            <person name="Drula E."/>
            <person name="Kohler A."/>
            <person name="Sanchez-Garcia M."/>
            <person name="Morin E."/>
            <person name="Andreopoulos B."/>
            <person name="Barry K.W."/>
            <person name="Bonito G."/>
            <person name="Buee M."/>
            <person name="Carver A."/>
            <person name="Chen C."/>
            <person name="Cichocki N."/>
            <person name="Clum A."/>
            <person name="Culley D."/>
            <person name="Crous P.W."/>
            <person name="Fauchery L."/>
            <person name="Girlanda M."/>
            <person name="Hayes R.D."/>
            <person name="Keri Z."/>
            <person name="LaButti K."/>
            <person name="Lipzen A."/>
            <person name="Lombard V."/>
            <person name="Magnuson J."/>
            <person name="Maillard F."/>
            <person name="Murat C."/>
            <person name="Nolan M."/>
            <person name="Ohm R.A."/>
            <person name="Pangilinan J."/>
            <person name="Pereira M.F."/>
            <person name="Perotto S."/>
            <person name="Peter M."/>
            <person name="Pfister S."/>
            <person name="Riley R."/>
            <person name="Sitrit Y."/>
            <person name="Stielow J.B."/>
            <person name="Szollosi G."/>
            <person name="Zifcakova L."/>
            <person name="Stursova M."/>
            <person name="Spatafora J.W."/>
            <person name="Tedersoo L."/>
            <person name="Vaario L.M."/>
            <person name="Yamada A."/>
            <person name="Yan M."/>
            <person name="Wang P."/>
            <person name="Xu J."/>
            <person name="Bruns T."/>
            <person name="Baldrian P."/>
            <person name="Vilgalys R."/>
            <person name="Dunand C."/>
            <person name="Henrissat B."/>
            <person name="Grigoriev I.V."/>
            <person name="Hibbett D."/>
            <person name="Nagy L.G."/>
            <person name="Martin F.M."/>
        </authorList>
    </citation>
    <scope>NUCLEOTIDE SEQUENCE</scope>
    <source>
        <strain evidence="13">UH-Tt-Lm1</strain>
    </source>
</reference>
<keyword evidence="14" id="KW-1185">Reference proteome</keyword>
<keyword evidence="9" id="KW-0472">Membrane</keyword>
<accession>A0A9P6HEP9</accession>
<dbReference type="PANTHER" id="PTHR47554:SF1">
    <property type="entry name" value="SORTING NEXIN MVP1"/>
    <property type="match status" value="1"/>
</dbReference>
<keyword evidence="10" id="KW-0175">Coiled coil</keyword>
<evidence type="ECO:0000256" key="1">
    <source>
        <dbReference type="ARBA" id="ARBA00002474"/>
    </source>
</evidence>
<dbReference type="Proteomes" id="UP000736335">
    <property type="component" value="Unassembled WGS sequence"/>
</dbReference>
<reference evidence="13" key="2">
    <citation type="submission" date="2020-11" db="EMBL/GenBank/DDBJ databases">
        <authorList>
            <consortium name="DOE Joint Genome Institute"/>
            <person name="Kuo A."/>
            <person name="Miyauchi S."/>
            <person name="Kiss E."/>
            <person name="Drula E."/>
            <person name="Kohler A."/>
            <person name="Sanchez-Garcia M."/>
            <person name="Andreopoulos B."/>
            <person name="Barry K.W."/>
            <person name="Bonito G."/>
            <person name="Buee M."/>
            <person name="Carver A."/>
            <person name="Chen C."/>
            <person name="Cichocki N."/>
            <person name="Clum A."/>
            <person name="Culley D."/>
            <person name="Crous P.W."/>
            <person name="Fauchery L."/>
            <person name="Girlanda M."/>
            <person name="Hayes R."/>
            <person name="Keri Z."/>
            <person name="Labutti K."/>
            <person name="Lipzen A."/>
            <person name="Lombard V."/>
            <person name="Magnuson J."/>
            <person name="Maillard F."/>
            <person name="Morin E."/>
            <person name="Murat C."/>
            <person name="Nolan M."/>
            <person name="Ohm R."/>
            <person name="Pangilinan J."/>
            <person name="Pereira M."/>
            <person name="Perotto S."/>
            <person name="Peter M."/>
            <person name="Riley R."/>
            <person name="Sitrit Y."/>
            <person name="Stielow B."/>
            <person name="Szollosi G."/>
            <person name="Zifcakova L."/>
            <person name="Stursova M."/>
            <person name="Spatafora J.W."/>
            <person name="Tedersoo L."/>
            <person name="Vaario L.-M."/>
            <person name="Yamada A."/>
            <person name="Yan M."/>
            <person name="Wang P."/>
            <person name="Xu J."/>
            <person name="Bruns T."/>
            <person name="Baldrian P."/>
            <person name="Vilgalys R."/>
            <person name="Henrissat B."/>
            <person name="Grigoriev I.V."/>
            <person name="Hibbett D."/>
            <person name="Nagy L.G."/>
            <person name="Martin F.M."/>
        </authorList>
    </citation>
    <scope>NUCLEOTIDE SEQUENCE</scope>
    <source>
        <strain evidence="13">UH-Tt-Lm1</strain>
    </source>
</reference>